<dbReference type="SMART" id="SM00028">
    <property type="entry name" value="TPR"/>
    <property type="match status" value="3"/>
</dbReference>
<dbReference type="EMBL" id="JAQQWI010000019">
    <property type="protein sequence ID" value="KAK7999035.1"/>
    <property type="molecule type" value="Genomic_DNA"/>
</dbReference>
<evidence type="ECO:0000259" key="1">
    <source>
        <dbReference type="Pfam" id="PF25000"/>
    </source>
</evidence>
<evidence type="ECO:0000313" key="3">
    <source>
        <dbReference type="Proteomes" id="UP001396898"/>
    </source>
</evidence>
<dbReference type="InterPro" id="IPR019734">
    <property type="entry name" value="TPR_rpt"/>
</dbReference>
<dbReference type="Pfam" id="PF25000">
    <property type="entry name" value="DUF7779"/>
    <property type="match status" value="1"/>
</dbReference>
<dbReference type="PANTHER" id="PTHR35205">
    <property type="entry name" value="NB-ARC AND TPR DOMAIN PROTEIN"/>
    <property type="match status" value="1"/>
</dbReference>
<sequence length="1110" mass="125241">MQLRNPGTVQLLSHVQPAAGTRVGVDIVIIPGVWADETIRGPSAHYAWVQSLAQSLNTDARILLFSYQIAVDGTSLWDQLLTQGHAFLDGLDKFRVPGESSQRPLLLISHSLGGFIAKRALAMRIGSRKAFEDVISGLIFLGCPHLISNSPESWNHVQLIMKANRKDINKQNMIDIEMERLITTCRQFEDLQLTVPILSVYEARATRFRYTMIHALRQGSKYTDALITGSMVEIKSPRESKFKAEKKHFELCVVDRNDPLYQRLSQYFTIFGHHAPSNVRTAFRDIPVHTSLLNGGLRARSSISSFQDDSDFTPRTSQYTPEGSSPATWFQLGPTFLEHDSGYCLPEQERKWSEIHFPISYIASISRREEFYGRKGIMSQIDHEFGIKPHPKNDCLDPQNTRPKSYVLCGMAGIGKTEIAVEYLYSRQDHFDATFWVYADTVQKLGAQFVMLARELGQGSSSESIDEISARELVKGWLASPRGYRPVDGELRPVEGRWLFVFDNADAPDVLYDWLPTEGPGCILVTSKYPFLTEHSYRLGVGQHVEPFPLETGSRMLRELSGRGHAENAVEHSLRIANMLGGLPLAISQMSAIIQQKQLSFQDFEEWYEEDSKGLHNLGFHGMPANYQHTVGTAYTVEQLASPSKSLLNILSVLDPDRIPEEMFLEGLRNDILSGLLSKRHEYFNARAELIHASLVTRNMATNELRVHRIVQDVVRGQLSEDDLRSVYAAVSRLISAVWPFVCGTDPTRNQAWRIPVAERYTPHICMLERIFGPGIREGRFTGTTTSGFVFSSYAWYIFERGQTEQTERFANLARQILEKPADASLEDEERVTHWLGEAHHSLSLAAVLSCSSDGLEDANTWLAILRRRITKFDMPSDRLCLATAYNNLGICYSRVNAVEEAIASWRQSLAEFDSAIDAPPFSGTFPRISLSLLLVSQDQVAEAEKVLVPALEEHERLLGKDDKTTTESGHIWRSMGNIRNAQGRHEEAMEYHQSAVDNLRVTLGEMHYFTGDSFYSLAVDHWKQGATEKAMANLDHAIQAFAMDKNGKPQEARAKWMKGCLLKANGNPTSDVLLQEAMSLRRELSPNDTRPVEDLKGEDWSELVFYWSK</sequence>
<dbReference type="PANTHER" id="PTHR35205:SF1">
    <property type="entry name" value="ZU5 DOMAIN-CONTAINING PROTEIN"/>
    <property type="match status" value="1"/>
</dbReference>
<gene>
    <name evidence="2" type="ORF">PG991_014710</name>
</gene>
<dbReference type="InterPro" id="IPR029058">
    <property type="entry name" value="AB_hydrolase_fold"/>
</dbReference>
<organism evidence="2 3">
    <name type="scientific">Apiospora marii</name>
    <dbReference type="NCBI Taxonomy" id="335849"/>
    <lineage>
        <taxon>Eukaryota</taxon>
        <taxon>Fungi</taxon>
        <taxon>Dikarya</taxon>
        <taxon>Ascomycota</taxon>
        <taxon>Pezizomycotina</taxon>
        <taxon>Sordariomycetes</taxon>
        <taxon>Xylariomycetidae</taxon>
        <taxon>Amphisphaeriales</taxon>
        <taxon>Apiosporaceae</taxon>
        <taxon>Apiospora</taxon>
    </lineage>
</organism>
<keyword evidence="3" id="KW-1185">Reference proteome</keyword>
<protein>
    <submittedName>
        <fullName evidence="2">Tetratricopeptide repeat domain-containing protein</fullName>
    </submittedName>
</protein>
<dbReference type="SUPFAM" id="SSF53474">
    <property type="entry name" value="alpha/beta-Hydrolases"/>
    <property type="match status" value="1"/>
</dbReference>
<dbReference type="SUPFAM" id="SSF48452">
    <property type="entry name" value="TPR-like"/>
    <property type="match status" value="2"/>
</dbReference>
<dbReference type="Gene3D" id="3.40.50.1820">
    <property type="entry name" value="alpha/beta hydrolase"/>
    <property type="match status" value="1"/>
</dbReference>
<dbReference type="Gene3D" id="1.25.40.10">
    <property type="entry name" value="Tetratricopeptide repeat domain"/>
    <property type="match status" value="2"/>
</dbReference>
<dbReference type="SUPFAM" id="SSF52540">
    <property type="entry name" value="P-loop containing nucleoside triphosphate hydrolases"/>
    <property type="match status" value="1"/>
</dbReference>
<reference evidence="2 3" key="1">
    <citation type="submission" date="2023-01" db="EMBL/GenBank/DDBJ databases">
        <title>Analysis of 21 Apiospora genomes using comparative genomics revels a genus with tremendous synthesis potential of carbohydrate active enzymes and secondary metabolites.</title>
        <authorList>
            <person name="Sorensen T."/>
        </authorList>
    </citation>
    <scope>NUCLEOTIDE SEQUENCE [LARGE SCALE GENOMIC DNA]</scope>
    <source>
        <strain evidence="2 3">CBS 20057</strain>
    </source>
</reference>
<dbReference type="Pfam" id="PF13374">
    <property type="entry name" value="TPR_10"/>
    <property type="match status" value="1"/>
</dbReference>
<proteinExistence type="predicted"/>
<dbReference type="Gene3D" id="3.40.50.300">
    <property type="entry name" value="P-loop containing nucleotide triphosphate hydrolases"/>
    <property type="match status" value="1"/>
</dbReference>
<dbReference type="Proteomes" id="UP001396898">
    <property type="component" value="Unassembled WGS sequence"/>
</dbReference>
<feature type="domain" description="DUF7779" evidence="1">
    <location>
        <begin position="636"/>
        <end position="723"/>
    </location>
</feature>
<dbReference type="InterPro" id="IPR011990">
    <property type="entry name" value="TPR-like_helical_dom_sf"/>
</dbReference>
<dbReference type="InterPro" id="IPR056681">
    <property type="entry name" value="DUF7779"/>
</dbReference>
<evidence type="ECO:0000313" key="2">
    <source>
        <dbReference type="EMBL" id="KAK7999035.1"/>
    </source>
</evidence>
<accession>A0ABR1R582</accession>
<name>A0ABR1R582_9PEZI</name>
<dbReference type="Pfam" id="PF13424">
    <property type="entry name" value="TPR_12"/>
    <property type="match status" value="1"/>
</dbReference>
<comment type="caution">
    <text evidence="2">The sequence shown here is derived from an EMBL/GenBank/DDBJ whole genome shotgun (WGS) entry which is preliminary data.</text>
</comment>
<dbReference type="InterPro" id="IPR027417">
    <property type="entry name" value="P-loop_NTPase"/>
</dbReference>